<dbReference type="GO" id="GO:0051225">
    <property type="term" value="P:spindle assembly"/>
    <property type="evidence" value="ECO:0007669"/>
    <property type="project" value="TreeGrafter"/>
</dbReference>
<dbReference type="GO" id="GO:0051653">
    <property type="term" value="P:spindle localization"/>
    <property type="evidence" value="ECO:0007669"/>
    <property type="project" value="TreeGrafter"/>
</dbReference>
<protein>
    <submittedName>
        <fullName evidence="4">Uncharacterized protein</fullName>
    </submittedName>
</protein>
<dbReference type="PANTHER" id="PTHR47300:SF1">
    <property type="entry name" value="PROTEIN KASH5"/>
    <property type="match status" value="1"/>
</dbReference>
<dbReference type="Proteomes" id="UP000824540">
    <property type="component" value="Unassembled WGS sequence"/>
</dbReference>
<evidence type="ECO:0000313" key="4">
    <source>
        <dbReference type="EMBL" id="KAG9352377.1"/>
    </source>
</evidence>
<name>A0A8T2PNS6_9TELE</name>
<feature type="coiled-coil region" evidence="1">
    <location>
        <begin position="330"/>
        <end position="371"/>
    </location>
</feature>
<organism evidence="4 5">
    <name type="scientific">Albula glossodonta</name>
    <name type="common">roundjaw bonefish</name>
    <dbReference type="NCBI Taxonomy" id="121402"/>
    <lineage>
        <taxon>Eukaryota</taxon>
        <taxon>Metazoa</taxon>
        <taxon>Chordata</taxon>
        <taxon>Craniata</taxon>
        <taxon>Vertebrata</taxon>
        <taxon>Euteleostomi</taxon>
        <taxon>Actinopterygii</taxon>
        <taxon>Neopterygii</taxon>
        <taxon>Teleostei</taxon>
        <taxon>Albuliformes</taxon>
        <taxon>Albulidae</taxon>
        <taxon>Albula</taxon>
    </lineage>
</organism>
<dbReference type="PANTHER" id="PTHR47300">
    <property type="entry name" value="PROTEIN KASH5"/>
    <property type="match status" value="1"/>
</dbReference>
<comment type="caution">
    <text evidence="4">The sequence shown here is derived from an EMBL/GenBank/DDBJ whole genome shotgun (WGS) entry which is preliminary data.</text>
</comment>
<gene>
    <name evidence="4" type="ORF">JZ751_020790</name>
</gene>
<dbReference type="Pfam" id="PF14658">
    <property type="entry name" value="EF-hand_9"/>
    <property type="match status" value="1"/>
</dbReference>
<evidence type="ECO:0000313" key="5">
    <source>
        <dbReference type="Proteomes" id="UP000824540"/>
    </source>
</evidence>
<dbReference type="GO" id="GO:0007015">
    <property type="term" value="P:actin filament organization"/>
    <property type="evidence" value="ECO:0007669"/>
    <property type="project" value="TreeGrafter"/>
</dbReference>
<feature type="domain" description="KASH5-like coiled-coil" evidence="3">
    <location>
        <begin position="70"/>
        <end position="168"/>
    </location>
</feature>
<feature type="domain" description="Protein KASH5 EF-hand-like" evidence="2">
    <location>
        <begin position="7"/>
        <end position="61"/>
    </location>
</feature>
<dbReference type="GO" id="GO:0000800">
    <property type="term" value="C:lateral element"/>
    <property type="evidence" value="ECO:0007669"/>
    <property type="project" value="TreeGrafter"/>
</dbReference>
<dbReference type="GO" id="GO:0070840">
    <property type="term" value="F:dynein complex binding"/>
    <property type="evidence" value="ECO:0007669"/>
    <property type="project" value="TreeGrafter"/>
</dbReference>
<dbReference type="InterPro" id="IPR028170">
    <property type="entry name" value="KASH5"/>
</dbReference>
<evidence type="ECO:0000259" key="3">
    <source>
        <dbReference type="Pfam" id="PF14662"/>
    </source>
</evidence>
<keyword evidence="5" id="KW-1185">Reference proteome</keyword>
<dbReference type="GO" id="GO:0000781">
    <property type="term" value="C:chromosome, telomeric region"/>
    <property type="evidence" value="ECO:0007669"/>
    <property type="project" value="TreeGrafter"/>
</dbReference>
<dbReference type="GO" id="GO:0090619">
    <property type="term" value="C:meiotic spindle pole"/>
    <property type="evidence" value="ECO:0007669"/>
    <property type="project" value="TreeGrafter"/>
</dbReference>
<keyword evidence="1" id="KW-0175">Coiled coil</keyword>
<reference evidence="4" key="1">
    <citation type="thesis" date="2021" institute="BYU ScholarsArchive" country="Provo, UT, USA">
        <title>Applications of and Algorithms for Genome Assembly and Genomic Analyses with an Emphasis on Marine Teleosts.</title>
        <authorList>
            <person name="Pickett B.D."/>
        </authorList>
    </citation>
    <scope>NUCLEOTIDE SEQUENCE</scope>
    <source>
        <strain evidence="4">HI-2016</strain>
    </source>
</reference>
<dbReference type="InterPro" id="IPR039508">
    <property type="entry name" value="KASH5_EF-hand-like_dom"/>
</dbReference>
<feature type="coiled-coil region" evidence="1">
    <location>
        <begin position="183"/>
        <end position="266"/>
    </location>
</feature>
<dbReference type="GO" id="GO:0034397">
    <property type="term" value="P:telomere localization"/>
    <property type="evidence" value="ECO:0007669"/>
    <property type="project" value="InterPro"/>
</dbReference>
<sequence length="393" mass="44617">MELNVNVGEVQASKVMQYLQDMTAQSPHQGKLKTLYDMLDPEQKDHAVTRDTFHSTMRMWISQCCQSSEWKDLLSTVDELKHARQRLSEQNRSLLRSMAQSEDTNLQLTLEITQLRAKLLSAQRATVRARSLSEELDEARRALKESQERLVQAQASTCTLEELDETLTLLAEKDNSICKRDLREEVEGKLEEAIRQTEMAKKTAAINWWRALKVEEDRTKAQEEASQASHSRDKAMERLQKAEATVQELQDKVHCLQAALRTTSQQTGNDEGREAAFPKVDASHQSKRRDVGIATAPMEESVGRAAERAMETWRKVEAMVNRAVKAVDLLHVSEGRIRQARERVEAASERVERVLSKAVDAEAKLSEVETRILEKPEVGSFLLVQEEATAAQR</sequence>
<dbReference type="AlphaFoldDB" id="A0A8T2PNS6"/>
<dbReference type="Pfam" id="PF14662">
    <property type="entry name" value="KASH_CCD"/>
    <property type="match status" value="1"/>
</dbReference>
<dbReference type="GO" id="GO:0007129">
    <property type="term" value="P:homologous chromosome pairing at meiosis"/>
    <property type="evidence" value="ECO:0007669"/>
    <property type="project" value="TreeGrafter"/>
</dbReference>
<dbReference type="OrthoDB" id="10062605at2759"/>
<dbReference type="InterPro" id="IPR028168">
    <property type="entry name" value="KASH5_CC"/>
</dbReference>
<dbReference type="GO" id="GO:0005640">
    <property type="term" value="C:nuclear outer membrane"/>
    <property type="evidence" value="ECO:0007669"/>
    <property type="project" value="TreeGrafter"/>
</dbReference>
<dbReference type="GO" id="GO:0090220">
    <property type="term" value="P:chromosome localization to nuclear envelope involved in homologous chromosome segregation"/>
    <property type="evidence" value="ECO:0007669"/>
    <property type="project" value="TreeGrafter"/>
</dbReference>
<dbReference type="GO" id="GO:0034993">
    <property type="term" value="C:meiotic nuclear membrane microtubule tethering complex"/>
    <property type="evidence" value="ECO:0007669"/>
    <property type="project" value="InterPro"/>
</dbReference>
<evidence type="ECO:0000259" key="2">
    <source>
        <dbReference type="Pfam" id="PF14658"/>
    </source>
</evidence>
<evidence type="ECO:0000256" key="1">
    <source>
        <dbReference type="SAM" id="Coils"/>
    </source>
</evidence>
<proteinExistence type="predicted"/>
<dbReference type="EMBL" id="JAFBMS010000005">
    <property type="protein sequence ID" value="KAG9352377.1"/>
    <property type="molecule type" value="Genomic_DNA"/>
</dbReference>
<feature type="coiled-coil region" evidence="1">
    <location>
        <begin position="77"/>
        <end position="156"/>
    </location>
</feature>
<accession>A0A8T2PNS6</accession>